<keyword evidence="8" id="KW-1185">Reference proteome</keyword>
<evidence type="ECO:0000256" key="2">
    <source>
        <dbReference type="ARBA" id="ARBA00022748"/>
    </source>
</evidence>
<dbReference type="PANTHER" id="PTHR42852:SF6">
    <property type="entry name" value="THIOL:DISULFIDE INTERCHANGE PROTEIN DSBE"/>
    <property type="match status" value="1"/>
</dbReference>
<reference evidence="7 8" key="1">
    <citation type="submission" date="2021-06" db="EMBL/GenBank/DDBJ databases">
        <title>Whole genome sequences of Flavobacterium sp. KK2020170 and assembly.</title>
        <authorList>
            <person name="Kitahara K."/>
            <person name="Miyoshi S."/>
            <person name="Uesaka K."/>
        </authorList>
    </citation>
    <scope>NUCLEOTIDE SEQUENCE [LARGE SCALE GENOMIC DNA]</scope>
    <source>
        <strain evidence="7 8">KK2020170</strain>
    </source>
</reference>
<dbReference type="Pfam" id="PF00578">
    <property type="entry name" value="AhpC-TSA"/>
    <property type="match status" value="1"/>
</dbReference>
<keyword evidence="3" id="KW-1015">Disulfide bond</keyword>
<evidence type="ECO:0000256" key="5">
    <source>
        <dbReference type="SAM" id="SignalP"/>
    </source>
</evidence>
<dbReference type="CDD" id="cd02966">
    <property type="entry name" value="TlpA_like_family"/>
    <property type="match status" value="1"/>
</dbReference>
<feature type="signal peptide" evidence="5">
    <location>
        <begin position="1"/>
        <end position="20"/>
    </location>
</feature>
<dbReference type="RefSeq" id="WP_221259592.1">
    <property type="nucleotide sequence ID" value="NZ_AP024749.1"/>
</dbReference>
<organism evidence="7 8">
    <name type="scientific">Flavobacterium okayamense</name>
    <dbReference type="NCBI Taxonomy" id="2830782"/>
    <lineage>
        <taxon>Bacteria</taxon>
        <taxon>Pseudomonadati</taxon>
        <taxon>Bacteroidota</taxon>
        <taxon>Flavobacteriia</taxon>
        <taxon>Flavobacteriales</taxon>
        <taxon>Flavobacteriaceae</taxon>
        <taxon>Flavobacterium</taxon>
    </lineage>
</organism>
<dbReference type="SUPFAM" id="SSF52833">
    <property type="entry name" value="Thioredoxin-like"/>
    <property type="match status" value="1"/>
</dbReference>
<keyword evidence="2" id="KW-0201">Cytochrome c-type biogenesis</keyword>
<dbReference type="EMBL" id="AP024749">
    <property type="protein sequence ID" value="BCY27993.1"/>
    <property type="molecule type" value="Genomic_DNA"/>
</dbReference>
<dbReference type="InterPro" id="IPR013766">
    <property type="entry name" value="Thioredoxin_domain"/>
</dbReference>
<dbReference type="Proteomes" id="UP000825258">
    <property type="component" value="Chromosome"/>
</dbReference>
<proteinExistence type="predicted"/>
<feature type="chain" id="PRO_5045981834" description="Thioredoxin domain-containing protein" evidence="5">
    <location>
        <begin position="21"/>
        <end position="331"/>
    </location>
</feature>
<dbReference type="InterPro" id="IPR050553">
    <property type="entry name" value="Thioredoxin_ResA/DsbE_sf"/>
</dbReference>
<gene>
    <name evidence="7" type="ORF">KK2020170_08610</name>
</gene>
<name>A0ABM7S541_9FLAO</name>
<protein>
    <recommendedName>
        <fullName evidence="6">Thioredoxin domain-containing protein</fullName>
    </recommendedName>
</protein>
<evidence type="ECO:0000313" key="8">
    <source>
        <dbReference type="Proteomes" id="UP000825258"/>
    </source>
</evidence>
<dbReference type="PROSITE" id="PS51352">
    <property type="entry name" value="THIOREDOXIN_2"/>
    <property type="match status" value="1"/>
</dbReference>
<evidence type="ECO:0000256" key="3">
    <source>
        <dbReference type="ARBA" id="ARBA00023157"/>
    </source>
</evidence>
<evidence type="ECO:0000313" key="7">
    <source>
        <dbReference type="EMBL" id="BCY27993.1"/>
    </source>
</evidence>
<keyword evidence="4" id="KW-0676">Redox-active center</keyword>
<sequence>MKKITLLFAALIALSFTYFDNDKVVFTAKIENRNSDSLTIRSRGFSKIIVADKNGNFKDEFSVTEGFYQLFDGAEYAQVYLKNGYSLSMTMDAKEFDETIQFSGKGSNENNFLADMARDDEKFDYSTLLQASEEDFPDLLAKRKESVLAKLNGKDLETSFVDSYKMQFEQSMTGLQAYYNESLKVRKLNGQKSPTFDYENHKGGKTKLEDFSGKYVYVDVWATWCGPCRAEIPHLKKLEEHYHGKKNIVFVSISVDKAKDHEKWKKFVDEKELGGVQLFADNDWNSDFVKGYQINGIPRFIIIGPKGEIVNADAPRPSSADIYETFDKLLK</sequence>
<evidence type="ECO:0000259" key="6">
    <source>
        <dbReference type="PROSITE" id="PS51352"/>
    </source>
</evidence>
<dbReference type="InterPro" id="IPR000866">
    <property type="entry name" value="AhpC/TSA"/>
</dbReference>
<accession>A0ABM7S541</accession>
<feature type="domain" description="Thioredoxin" evidence="6">
    <location>
        <begin position="187"/>
        <end position="331"/>
    </location>
</feature>
<dbReference type="InterPro" id="IPR036249">
    <property type="entry name" value="Thioredoxin-like_sf"/>
</dbReference>
<evidence type="ECO:0000256" key="4">
    <source>
        <dbReference type="ARBA" id="ARBA00023284"/>
    </source>
</evidence>
<dbReference type="PANTHER" id="PTHR42852">
    <property type="entry name" value="THIOL:DISULFIDE INTERCHANGE PROTEIN DSBE"/>
    <property type="match status" value="1"/>
</dbReference>
<keyword evidence="5" id="KW-0732">Signal</keyword>
<dbReference type="Gene3D" id="3.40.30.10">
    <property type="entry name" value="Glutaredoxin"/>
    <property type="match status" value="1"/>
</dbReference>
<evidence type="ECO:0000256" key="1">
    <source>
        <dbReference type="ARBA" id="ARBA00004196"/>
    </source>
</evidence>
<comment type="subcellular location">
    <subcellularLocation>
        <location evidence="1">Cell envelope</location>
    </subcellularLocation>
</comment>